<dbReference type="EMBL" id="BRXY01000510">
    <property type="protein sequence ID" value="GMH98185.1"/>
    <property type="molecule type" value="Genomic_DNA"/>
</dbReference>
<feature type="transmembrane region" description="Helical" evidence="1">
    <location>
        <begin position="490"/>
        <end position="510"/>
    </location>
</feature>
<evidence type="ECO:0000256" key="1">
    <source>
        <dbReference type="SAM" id="Phobius"/>
    </source>
</evidence>
<organism evidence="2 3">
    <name type="scientific">Triparma strigata</name>
    <dbReference type="NCBI Taxonomy" id="1606541"/>
    <lineage>
        <taxon>Eukaryota</taxon>
        <taxon>Sar</taxon>
        <taxon>Stramenopiles</taxon>
        <taxon>Ochrophyta</taxon>
        <taxon>Bolidophyceae</taxon>
        <taxon>Parmales</taxon>
        <taxon>Triparmaceae</taxon>
        <taxon>Triparma</taxon>
    </lineage>
</organism>
<feature type="transmembrane region" description="Helical" evidence="1">
    <location>
        <begin position="267"/>
        <end position="287"/>
    </location>
</feature>
<feature type="transmembrane region" description="Helical" evidence="1">
    <location>
        <begin position="197"/>
        <end position="218"/>
    </location>
</feature>
<keyword evidence="1" id="KW-1133">Transmembrane helix</keyword>
<feature type="transmembrane region" description="Helical" evidence="1">
    <location>
        <begin position="230"/>
        <end position="255"/>
    </location>
</feature>
<comment type="caution">
    <text evidence="2">The sequence shown here is derived from an EMBL/GenBank/DDBJ whole genome shotgun (WGS) entry which is preliminary data.</text>
</comment>
<keyword evidence="3" id="KW-1185">Reference proteome</keyword>
<feature type="transmembrane region" description="Helical" evidence="1">
    <location>
        <begin position="402"/>
        <end position="423"/>
    </location>
</feature>
<dbReference type="Proteomes" id="UP001165085">
    <property type="component" value="Unassembled WGS sequence"/>
</dbReference>
<dbReference type="OrthoDB" id="10363786at2759"/>
<sequence>MDSGRESRRASVRASIADGARRLSLVATEQASLAAEQASLAVSNWLTSLRDFMLESSGYALLASLLPLACIACLKQVGSDQSISEFYEEGSRFDPPILKDGNITVVPYESSFRSRYYVDNVGKMSTALYATAIMYSFFSGMPFLLRARVMLRPQNQGTVLGAAITGFVVVVTSIALIRGQKEGVQTGNLKNSSVTLIVFMITFIMPLVFVAAQVWTKVSQKEKSTKMSYLKWYVVIVLALLLESTIATMFTRFILPTFFTSSTTTNRFLIRILSPIIVLNIGIEVGWKYAVFVKKKTNCDIQDVTVGFLSFYCVAISTVNRLMQGSAGSVSESLIFEVAGTVSELVTADSLLQGITPWDATVGYLLKYMCKSRKVQPEGVEVAGQTNTKEDRQKWKIKFCETTMHLLLLSEALALLVSSYFWLLMKSNPAEPGSPAIPVSQTLTNMGIMIFGELVVTDGIIGYASHKFERYHVDLPLSWNDFKTSRCRRLLYFMIIMSMYASCVVLNLPINMCYTSPADDELNWALTSCPAFPKNITEMSRVGEVYGG</sequence>
<accession>A0A9W7C526</accession>
<evidence type="ECO:0000313" key="2">
    <source>
        <dbReference type="EMBL" id="GMH98185.1"/>
    </source>
</evidence>
<feature type="transmembrane region" description="Helical" evidence="1">
    <location>
        <begin position="157"/>
        <end position="177"/>
    </location>
</feature>
<keyword evidence="1" id="KW-0812">Transmembrane</keyword>
<keyword evidence="1" id="KW-0472">Membrane</keyword>
<reference evidence="3" key="1">
    <citation type="journal article" date="2023" name="Commun. Biol.">
        <title>Genome analysis of Parmales, the sister group of diatoms, reveals the evolutionary specialization of diatoms from phago-mixotrophs to photoautotrophs.</title>
        <authorList>
            <person name="Ban H."/>
            <person name="Sato S."/>
            <person name="Yoshikawa S."/>
            <person name="Yamada K."/>
            <person name="Nakamura Y."/>
            <person name="Ichinomiya M."/>
            <person name="Sato N."/>
            <person name="Blanc-Mathieu R."/>
            <person name="Endo H."/>
            <person name="Kuwata A."/>
            <person name="Ogata H."/>
        </authorList>
    </citation>
    <scope>NUCLEOTIDE SEQUENCE [LARGE SCALE GENOMIC DNA]</scope>
    <source>
        <strain evidence="3">NIES 3701</strain>
    </source>
</reference>
<protein>
    <submittedName>
        <fullName evidence="2">Uncharacterized protein</fullName>
    </submittedName>
</protein>
<feature type="transmembrane region" description="Helical" evidence="1">
    <location>
        <begin position="59"/>
        <end position="78"/>
    </location>
</feature>
<feature type="transmembrane region" description="Helical" evidence="1">
    <location>
        <begin position="126"/>
        <end position="145"/>
    </location>
</feature>
<name>A0A9W7C526_9STRA</name>
<evidence type="ECO:0000313" key="3">
    <source>
        <dbReference type="Proteomes" id="UP001165085"/>
    </source>
</evidence>
<feature type="transmembrane region" description="Helical" evidence="1">
    <location>
        <begin position="443"/>
        <end position="464"/>
    </location>
</feature>
<gene>
    <name evidence="2" type="ORF">TrST_g834</name>
</gene>
<proteinExistence type="predicted"/>
<dbReference type="AlphaFoldDB" id="A0A9W7C526"/>